<proteinExistence type="predicted"/>
<evidence type="ECO:0000259" key="2">
    <source>
        <dbReference type="PROSITE" id="PS51178"/>
    </source>
</evidence>
<dbReference type="Gene3D" id="3.30.10.20">
    <property type="match status" value="2"/>
</dbReference>
<protein>
    <recommendedName>
        <fullName evidence="2">PASTA domain-containing protein</fullName>
    </recommendedName>
</protein>
<dbReference type="Proteomes" id="UP000178602">
    <property type="component" value="Unassembled WGS sequence"/>
</dbReference>
<evidence type="ECO:0000256" key="1">
    <source>
        <dbReference type="SAM" id="Phobius"/>
    </source>
</evidence>
<dbReference type="Pfam" id="PF03793">
    <property type="entry name" value="PASTA"/>
    <property type="match status" value="2"/>
</dbReference>
<keyword evidence="1" id="KW-0472">Membrane</keyword>
<gene>
    <name evidence="3" type="ORF">A3K49_06035</name>
</gene>
<evidence type="ECO:0000313" key="3">
    <source>
        <dbReference type="EMBL" id="OGC28509.1"/>
    </source>
</evidence>
<evidence type="ECO:0000313" key="4">
    <source>
        <dbReference type="Proteomes" id="UP000178602"/>
    </source>
</evidence>
<feature type="transmembrane region" description="Helical" evidence="1">
    <location>
        <begin position="6"/>
        <end position="27"/>
    </location>
</feature>
<dbReference type="InterPro" id="IPR005543">
    <property type="entry name" value="PASTA_dom"/>
</dbReference>
<sequence length="203" mass="21861">MITGYLTAYLIFMLVVSVVISLLFLRLKLPAPRVLIPLIIVLILSPVIAGYLYLTYFDDLPETIVPDVKGMTKQQATARIEEAQLKIAIAGEVRQADVPEGSVASQRPEAGRRVKVDRVVSLMISSGKQRIAAPDLVGKDVNQAIKMLEAVGLKAGDLNGELNFDLPEGVVLAQEPLPGEMSAVGDGIDLLISTQQAVSEEVK</sequence>
<feature type="domain" description="PASTA" evidence="2">
    <location>
        <begin position="59"/>
        <end position="126"/>
    </location>
</feature>
<name>A0A1F4T7M5_UNCSA</name>
<dbReference type="SMART" id="SM00740">
    <property type="entry name" value="PASTA"/>
    <property type="match status" value="2"/>
</dbReference>
<dbReference type="PROSITE" id="PS51178">
    <property type="entry name" value="PASTA"/>
    <property type="match status" value="2"/>
</dbReference>
<feature type="transmembrane region" description="Helical" evidence="1">
    <location>
        <begin position="34"/>
        <end position="54"/>
    </location>
</feature>
<dbReference type="CDD" id="cd06577">
    <property type="entry name" value="PASTA_pknB"/>
    <property type="match status" value="2"/>
</dbReference>
<reference evidence="3 4" key="1">
    <citation type="journal article" date="2016" name="Nat. Commun.">
        <title>Thousands of microbial genomes shed light on interconnected biogeochemical processes in an aquifer system.</title>
        <authorList>
            <person name="Anantharaman K."/>
            <person name="Brown C.T."/>
            <person name="Hug L.A."/>
            <person name="Sharon I."/>
            <person name="Castelle C.J."/>
            <person name="Probst A.J."/>
            <person name="Thomas B.C."/>
            <person name="Singh A."/>
            <person name="Wilkins M.J."/>
            <person name="Karaoz U."/>
            <person name="Brodie E.L."/>
            <person name="Williams K.H."/>
            <person name="Hubbard S.S."/>
            <person name="Banfield J.F."/>
        </authorList>
    </citation>
    <scope>NUCLEOTIDE SEQUENCE [LARGE SCALE GENOMIC DNA]</scope>
</reference>
<dbReference type="AlphaFoldDB" id="A0A1F4T7M5"/>
<dbReference type="SUPFAM" id="SSF54184">
    <property type="entry name" value="Penicillin-binding protein 2x (pbp-2x), c-terminal domain"/>
    <property type="match status" value="1"/>
</dbReference>
<comment type="caution">
    <text evidence="3">The sequence shown here is derived from an EMBL/GenBank/DDBJ whole genome shotgun (WGS) entry which is preliminary data.</text>
</comment>
<dbReference type="EMBL" id="MEUG01000001">
    <property type="protein sequence ID" value="OGC28509.1"/>
    <property type="molecule type" value="Genomic_DNA"/>
</dbReference>
<keyword evidence="1" id="KW-0812">Transmembrane</keyword>
<keyword evidence="1" id="KW-1133">Transmembrane helix</keyword>
<organism evidence="3 4">
    <name type="scientific">candidate division WOR-1 bacterium RIFOXYC12_FULL_54_18</name>
    <dbReference type="NCBI Taxonomy" id="1802584"/>
    <lineage>
        <taxon>Bacteria</taxon>
        <taxon>Bacillati</taxon>
        <taxon>Saganbacteria</taxon>
    </lineage>
</organism>
<feature type="domain" description="PASTA" evidence="2">
    <location>
        <begin position="127"/>
        <end position="194"/>
    </location>
</feature>
<accession>A0A1F4T7M5</accession>